<dbReference type="Pfam" id="PF07727">
    <property type="entry name" value="RVT_2"/>
    <property type="match status" value="1"/>
</dbReference>
<keyword evidence="3" id="KW-1185">Reference proteome</keyword>
<dbReference type="AlphaFoldDB" id="A0A803PRW9"/>
<dbReference type="Proteomes" id="UP000596661">
    <property type="component" value="Chromosome 5"/>
</dbReference>
<dbReference type="InterPro" id="IPR013103">
    <property type="entry name" value="RVT_2"/>
</dbReference>
<reference evidence="2" key="1">
    <citation type="submission" date="2018-11" db="EMBL/GenBank/DDBJ databases">
        <authorList>
            <person name="Grassa J C."/>
        </authorList>
    </citation>
    <scope>NUCLEOTIDE SEQUENCE [LARGE SCALE GENOMIC DNA]</scope>
</reference>
<dbReference type="EMBL" id="UZAU01000459">
    <property type="status" value="NOT_ANNOTATED_CDS"/>
    <property type="molecule type" value="Genomic_DNA"/>
</dbReference>
<dbReference type="InterPro" id="IPR043502">
    <property type="entry name" value="DNA/RNA_pol_sf"/>
</dbReference>
<accession>A0A803PRW9</accession>
<proteinExistence type="predicted"/>
<dbReference type="Gramene" id="evm.model.05.795">
    <property type="protein sequence ID" value="cds.evm.model.05.795"/>
    <property type="gene ID" value="evm.TU.05.795"/>
</dbReference>
<evidence type="ECO:0000313" key="3">
    <source>
        <dbReference type="Proteomes" id="UP000596661"/>
    </source>
</evidence>
<dbReference type="PANTHER" id="PTHR11439:SF470">
    <property type="entry name" value="CYSTEINE-RICH RLK (RECEPTOR-LIKE PROTEIN KINASE) 8"/>
    <property type="match status" value="1"/>
</dbReference>
<evidence type="ECO:0000313" key="2">
    <source>
        <dbReference type="EnsemblPlants" id="cds.evm.model.05.795"/>
    </source>
</evidence>
<evidence type="ECO:0000259" key="1">
    <source>
        <dbReference type="Pfam" id="PF07727"/>
    </source>
</evidence>
<dbReference type="EnsemblPlants" id="evm.model.05.795">
    <property type="protein sequence ID" value="cds.evm.model.05.795"/>
    <property type="gene ID" value="evm.TU.05.795"/>
</dbReference>
<organism evidence="2 3">
    <name type="scientific">Cannabis sativa</name>
    <name type="common">Hemp</name>
    <name type="synonym">Marijuana</name>
    <dbReference type="NCBI Taxonomy" id="3483"/>
    <lineage>
        <taxon>Eukaryota</taxon>
        <taxon>Viridiplantae</taxon>
        <taxon>Streptophyta</taxon>
        <taxon>Embryophyta</taxon>
        <taxon>Tracheophyta</taxon>
        <taxon>Spermatophyta</taxon>
        <taxon>Magnoliopsida</taxon>
        <taxon>eudicotyledons</taxon>
        <taxon>Gunneridae</taxon>
        <taxon>Pentapetalae</taxon>
        <taxon>rosids</taxon>
        <taxon>fabids</taxon>
        <taxon>Rosales</taxon>
        <taxon>Cannabaceae</taxon>
        <taxon>Cannabis</taxon>
    </lineage>
</organism>
<sequence length="251" mass="28191">MIKTTNKGKDAAVNQVQANPEASNTGGDSQVILPQLTFAQYQQLPNLLVLQQTNTAAADLGTSTGQCAQEDDWQRQWYKKLSDALIQEGFKQSQTDYTLFTRGNETDFIASLVYVDDIIITGPNLAILHLLQQSLHSRFKLKALGSLRYFLGFKISKSKDDLFLSQFKYAIELLEETRYAGSKPAKALIDPRTKLDDKQGEPLTNPSYYRQIVGKLLYLTLSRPDITYTINCLSQFLRNPQHTFASSSPPT</sequence>
<protein>
    <recommendedName>
        <fullName evidence="1">Reverse transcriptase Ty1/copia-type domain-containing protein</fullName>
    </recommendedName>
</protein>
<feature type="domain" description="Reverse transcriptase Ty1/copia-type" evidence="1">
    <location>
        <begin position="75"/>
        <end position="184"/>
    </location>
</feature>
<dbReference type="PANTHER" id="PTHR11439">
    <property type="entry name" value="GAG-POL-RELATED RETROTRANSPOSON"/>
    <property type="match status" value="1"/>
</dbReference>
<dbReference type="SUPFAM" id="SSF56672">
    <property type="entry name" value="DNA/RNA polymerases"/>
    <property type="match status" value="1"/>
</dbReference>
<reference evidence="2" key="2">
    <citation type="submission" date="2021-03" db="UniProtKB">
        <authorList>
            <consortium name="EnsemblPlants"/>
        </authorList>
    </citation>
    <scope>IDENTIFICATION</scope>
</reference>
<name>A0A803PRW9_CANSA</name>